<reference evidence="1" key="1">
    <citation type="submission" date="2023-03" db="EMBL/GenBank/DDBJ databases">
        <title>Massive genome expansion in bonnet fungi (Mycena s.s.) driven by repeated elements and novel gene families across ecological guilds.</title>
        <authorList>
            <consortium name="Lawrence Berkeley National Laboratory"/>
            <person name="Harder C.B."/>
            <person name="Miyauchi S."/>
            <person name="Viragh M."/>
            <person name="Kuo A."/>
            <person name="Thoen E."/>
            <person name="Andreopoulos B."/>
            <person name="Lu D."/>
            <person name="Skrede I."/>
            <person name="Drula E."/>
            <person name="Henrissat B."/>
            <person name="Morin E."/>
            <person name="Kohler A."/>
            <person name="Barry K."/>
            <person name="LaButti K."/>
            <person name="Morin E."/>
            <person name="Salamov A."/>
            <person name="Lipzen A."/>
            <person name="Mereny Z."/>
            <person name="Hegedus B."/>
            <person name="Baldrian P."/>
            <person name="Stursova M."/>
            <person name="Weitz H."/>
            <person name="Taylor A."/>
            <person name="Grigoriev I.V."/>
            <person name="Nagy L.G."/>
            <person name="Martin F."/>
            <person name="Kauserud H."/>
        </authorList>
    </citation>
    <scope>NUCLEOTIDE SEQUENCE</scope>
    <source>
        <strain evidence="1">CBHHK188m</strain>
    </source>
</reference>
<organism evidence="1 2">
    <name type="scientific">Mycena maculata</name>
    <dbReference type="NCBI Taxonomy" id="230809"/>
    <lineage>
        <taxon>Eukaryota</taxon>
        <taxon>Fungi</taxon>
        <taxon>Dikarya</taxon>
        <taxon>Basidiomycota</taxon>
        <taxon>Agaricomycotina</taxon>
        <taxon>Agaricomycetes</taxon>
        <taxon>Agaricomycetidae</taxon>
        <taxon>Agaricales</taxon>
        <taxon>Marasmiineae</taxon>
        <taxon>Mycenaceae</taxon>
        <taxon>Mycena</taxon>
    </lineage>
</organism>
<dbReference type="EMBL" id="JARJLG010000021">
    <property type="protein sequence ID" value="KAJ7771318.1"/>
    <property type="molecule type" value="Genomic_DNA"/>
</dbReference>
<dbReference type="SUPFAM" id="SSF51126">
    <property type="entry name" value="Pectin lyase-like"/>
    <property type="match status" value="1"/>
</dbReference>
<evidence type="ECO:0000313" key="2">
    <source>
        <dbReference type="Proteomes" id="UP001215280"/>
    </source>
</evidence>
<comment type="caution">
    <text evidence="1">The sequence shown here is derived from an EMBL/GenBank/DDBJ whole genome shotgun (WGS) entry which is preliminary data.</text>
</comment>
<sequence length="219" mass="23241">MSRTTRPAGPVIVGDGDFSTIQSAVNTLPNEGSAQIYGCTTSTAARTWSPSPTWNRLQLLGATSQLQLRKISKDDFVLYNVKVKNTLGIGSQGLDLAAYGTNQVGFYGGSHHCGWNDFSLFVITESNLIVASTATSSLAGQGRLHVVRYEAHINVADWEIRSTATPNTADVLFPEFGSPGAGAGAAGTRVSFSKLTSNPYTVARVLGSSWTTWVDSAYA</sequence>
<protein>
    <submittedName>
        <fullName evidence="1">Pectin methylesterase</fullName>
    </submittedName>
</protein>
<name>A0AAD7NQU2_9AGAR</name>
<evidence type="ECO:0000313" key="1">
    <source>
        <dbReference type="EMBL" id="KAJ7771318.1"/>
    </source>
</evidence>
<dbReference type="AlphaFoldDB" id="A0AAD7NQU2"/>
<proteinExistence type="predicted"/>
<dbReference type="Proteomes" id="UP001215280">
    <property type="component" value="Unassembled WGS sequence"/>
</dbReference>
<keyword evidence="2" id="KW-1185">Reference proteome</keyword>
<gene>
    <name evidence="1" type="ORF">DFH07DRAFT_768287</name>
</gene>
<dbReference type="InterPro" id="IPR011050">
    <property type="entry name" value="Pectin_lyase_fold/virulence"/>
</dbReference>
<accession>A0AAD7NQU2</accession>